<feature type="region of interest" description="Disordered" evidence="9">
    <location>
        <begin position="407"/>
        <end position="507"/>
    </location>
</feature>
<evidence type="ECO:0000313" key="10">
    <source>
        <dbReference type="EMBL" id="WFD20959.1"/>
    </source>
</evidence>
<comment type="pathway">
    <text evidence="3">tRNA modification; 5-methoxycarbonylmethyl-2-thiouridine-tRNA biosynthesis.</text>
</comment>
<dbReference type="GO" id="GO:0033588">
    <property type="term" value="C:elongator holoenzyme complex"/>
    <property type="evidence" value="ECO:0007669"/>
    <property type="project" value="InterPro"/>
</dbReference>
<dbReference type="AlphaFoldDB" id="A0AAF0E9S7"/>
<dbReference type="GO" id="GO:0008023">
    <property type="term" value="C:transcription elongation factor complex"/>
    <property type="evidence" value="ECO:0007669"/>
    <property type="project" value="TreeGrafter"/>
</dbReference>
<evidence type="ECO:0000256" key="4">
    <source>
        <dbReference type="ARBA" id="ARBA00007573"/>
    </source>
</evidence>
<proteinExistence type="inferred from homology"/>
<sequence length="507" mass="53224">MSAFRRRAGGAADAPTPKGVRSAPFIAPVPLLSTGIPALDDILCGGGILAGSVLTLVPCAGTANVSAAELGASARGGELGAVFNEQILAAADVYTDLFLSYVAAQGLASEHHCVVVGESASSFVTHLMGRVDDPEAPNLDRYVERTAEPETPAESLQRMKIAWRYDQPRPAPPPPPTLDPSFTTVFDLSKRISPLLLREAETNHTLTTSSLDTDHALTTAWHTIEQAAKHCQAVAAARKQAPVLRIVVRAFGSPVWMDKASPSDLVRFLLRLRALARSLSMPPADTDTPPIPCLVSVSLSSFLCSSQAQVNVIHRLLHASDACLGLSSFAATPGLCDVFPDFTGALRVFRTPAIGTLTNPSLRASVLRGMASGSAPGSQRGDGGAGGGENNLAFKVKRKRLAIEPLNLDTEGGVSERRTQPPASVSSMADKVPKDVHATPLASAPAEPRPVAAEEPRPAAADPAPTPAPQAPAPPKPFAGLQSLRQRGLALAKDRPPLLARPQDYEF</sequence>
<name>A0AAF0E9S7_9BASI</name>
<keyword evidence="11" id="KW-1185">Reference proteome</keyword>
<dbReference type="EMBL" id="CP119914">
    <property type="protein sequence ID" value="WFD20959.1"/>
    <property type="molecule type" value="Genomic_DNA"/>
</dbReference>
<accession>A0AAF0E9S7</accession>
<dbReference type="CDD" id="cd19494">
    <property type="entry name" value="Elp4"/>
    <property type="match status" value="1"/>
</dbReference>
<keyword evidence="7" id="KW-0819">tRNA processing</keyword>
<keyword evidence="8" id="KW-0539">Nucleus</keyword>
<comment type="similarity">
    <text evidence="4">Belongs to the ELP4 family.</text>
</comment>
<evidence type="ECO:0000256" key="3">
    <source>
        <dbReference type="ARBA" id="ARBA00005043"/>
    </source>
</evidence>
<evidence type="ECO:0000256" key="6">
    <source>
        <dbReference type="ARBA" id="ARBA00022490"/>
    </source>
</evidence>
<evidence type="ECO:0000256" key="2">
    <source>
        <dbReference type="ARBA" id="ARBA00004496"/>
    </source>
</evidence>
<dbReference type="InterPro" id="IPR027417">
    <property type="entry name" value="P-loop_NTPase"/>
</dbReference>
<dbReference type="PANTHER" id="PTHR12896">
    <property type="entry name" value="PAX6 NEIGHBOR PROTEIN PAXNEB"/>
    <property type="match status" value="1"/>
</dbReference>
<dbReference type="Gene3D" id="3.40.50.300">
    <property type="entry name" value="P-loop containing nucleotide triphosphate hydrolases"/>
    <property type="match status" value="1"/>
</dbReference>
<gene>
    <name evidence="10" type="primary">ELP4</name>
    <name evidence="10" type="ORF">MCAP1_003214</name>
</gene>
<dbReference type="GO" id="GO:0005737">
    <property type="term" value="C:cytoplasm"/>
    <property type="evidence" value="ECO:0007669"/>
    <property type="project" value="UniProtKB-SubCell"/>
</dbReference>
<evidence type="ECO:0000256" key="5">
    <source>
        <dbReference type="ARBA" id="ARBA00020265"/>
    </source>
</evidence>
<comment type="subcellular location">
    <subcellularLocation>
        <location evidence="2">Cytoplasm</location>
    </subcellularLocation>
    <subcellularLocation>
        <location evidence="1">Nucleus</location>
    </subcellularLocation>
</comment>
<evidence type="ECO:0000256" key="7">
    <source>
        <dbReference type="ARBA" id="ARBA00022694"/>
    </source>
</evidence>
<organism evidence="10 11">
    <name type="scientific">Malassezia caprae</name>
    <dbReference type="NCBI Taxonomy" id="1381934"/>
    <lineage>
        <taxon>Eukaryota</taxon>
        <taxon>Fungi</taxon>
        <taxon>Dikarya</taxon>
        <taxon>Basidiomycota</taxon>
        <taxon>Ustilaginomycotina</taxon>
        <taxon>Malasseziomycetes</taxon>
        <taxon>Malasseziales</taxon>
        <taxon>Malasseziaceae</taxon>
        <taxon>Malassezia</taxon>
    </lineage>
</organism>
<evidence type="ECO:0000313" key="11">
    <source>
        <dbReference type="Proteomes" id="UP001220961"/>
    </source>
</evidence>
<evidence type="ECO:0000256" key="1">
    <source>
        <dbReference type="ARBA" id="ARBA00004123"/>
    </source>
</evidence>
<reference evidence="10" key="1">
    <citation type="submission" date="2023-03" db="EMBL/GenBank/DDBJ databases">
        <title>Mating type loci evolution in Malassezia.</title>
        <authorList>
            <person name="Coelho M.A."/>
        </authorList>
    </citation>
    <scope>NUCLEOTIDE SEQUENCE</scope>
    <source>
        <strain evidence="10">CBS 10434</strain>
    </source>
</reference>
<keyword evidence="6" id="KW-0963">Cytoplasm</keyword>
<feature type="compositionally biased region" description="Low complexity" evidence="9">
    <location>
        <begin position="442"/>
        <end position="451"/>
    </location>
</feature>
<evidence type="ECO:0000256" key="8">
    <source>
        <dbReference type="ARBA" id="ARBA00023242"/>
    </source>
</evidence>
<feature type="region of interest" description="Disordered" evidence="9">
    <location>
        <begin position="370"/>
        <end position="390"/>
    </location>
</feature>
<dbReference type="Proteomes" id="UP001220961">
    <property type="component" value="Chromosome 7"/>
</dbReference>
<dbReference type="InterPro" id="IPR008728">
    <property type="entry name" value="Elongator_complex_protein_4"/>
</dbReference>
<dbReference type="GO" id="GO:0002098">
    <property type="term" value="P:tRNA wobble uridine modification"/>
    <property type="evidence" value="ECO:0007669"/>
    <property type="project" value="InterPro"/>
</dbReference>
<feature type="compositionally biased region" description="Gly residues" evidence="9">
    <location>
        <begin position="380"/>
        <end position="389"/>
    </location>
</feature>
<feature type="compositionally biased region" description="Pro residues" evidence="9">
    <location>
        <begin position="464"/>
        <end position="477"/>
    </location>
</feature>
<evidence type="ECO:0000256" key="9">
    <source>
        <dbReference type="SAM" id="MobiDB-lite"/>
    </source>
</evidence>
<dbReference type="PANTHER" id="PTHR12896:SF1">
    <property type="entry name" value="ELONGATOR COMPLEX PROTEIN 4"/>
    <property type="match status" value="1"/>
</dbReference>
<protein>
    <recommendedName>
        <fullName evidence="5">Elongator complex protein 4</fullName>
    </recommendedName>
</protein>
<dbReference type="Pfam" id="PF05625">
    <property type="entry name" value="PAXNEB"/>
    <property type="match status" value="1"/>
</dbReference>